<dbReference type="GO" id="GO:0004842">
    <property type="term" value="F:ubiquitin-protein transferase activity"/>
    <property type="evidence" value="ECO:0007669"/>
    <property type="project" value="InterPro"/>
</dbReference>
<name>A0A816Q627_9BILA</name>
<evidence type="ECO:0000313" key="1">
    <source>
        <dbReference type="EMBL" id="CAF2057934.1"/>
    </source>
</evidence>
<gene>
    <name evidence="1" type="ORF">MBJ925_LOCUS14336</name>
    <name evidence="2" type="ORF">SMN809_LOCUS267</name>
</gene>
<dbReference type="SUPFAM" id="SSF57850">
    <property type="entry name" value="RING/U-box"/>
    <property type="match status" value="1"/>
</dbReference>
<organism evidence="1 3">
    <name type="scientific">Rotaria magnacalcarata</name>
    <dbReference type="NCBI Taxonomy" id="392030"/>
    <lineage>
        <taxon>Eukaryota</taxon>
        <taxon>Metazoa</taxon>
        <taxon>Spiralia</taxon>
        <taxon>Gnathifera</taxon>
        <taxon>Rotifera</taxon>
        <taxon>Eurotatoria</taxon>
        <taxon>Bdelloidea</taxon>
        <taxon>Philodinida</taxon>
        <taxon>Philodinidae</taxon>
        <taxon>Rotaria</taxon>
    </lineage>
</organism>
<dbReference type="GO" id="GO:0016567">
    <property type="term" value="P:protein ubiquitination"/>
    <property type="evidence" value="ECO:0007669"/>
    <property type="project" value="InterPro"/>
</dbReference>
<proteinExistence type="predicted"/>
<dbReference type="PANTHER" id="PTHR11685">
    <property type="entry name" value="RBR FAMILY RING FINGER AND IBR DOMAIN-CONTAINING"/>
    <property type="match status" value="1"/>
</dbReference>
<reference evidence="1" key="1">
    <citation type="submission" date="2021-02" db="EMBL/GenBank/DDBJ databases">
        <authorList>
            <person name="Nowell W R."/>
        </authorList>
    </citation>
    <scope>NUCLEOTIDE SEQUENCE</scope>
</reference>
<sequence length="311" mass="35487">MTPRIRRVTTDALLSISLDNININLSKSYDSITKSININNLQQPLTSSTSTSSSSSKISNNHSLRSYSVAFFLKQDDDDASSNDDDLNHQWDLHQQSINIQSSQLNIRKIFQLWAEKLDKNQHYAQKCPNCKIYISRNGGGSHMICTKCQCNFCYNCGKRRFGIKFLGLHESRFSPFECKYNFYPDEPLVRHTIHGLVAGAASLAIPIAAVGAVALLAVGTTIGAPTHGTYRLFKHIRSKRQQQRHQKYHIETISKQWNINHDNDQNIEYNVLEKSVKASLITYKEEIEVTLYPNRHLNHFDKNDDGSFHN</sequence>
<dbReference type="EMBL" id="CAJNRE010006692">
    <property type="protein sequence ID" value="CAF2057934.1"/>
    <property type="molecule type" value="Genomic_DNA"/>
</dbReference>
<dbReference type="Pfam" id="PF22191">
    <property type="entry name" value="IBR_1"/>
    <property type="match status" value="1"/>
</dbReference>
<dbReference type="Proteomes" id="UP000663824">
    <property type="component" value="Unassembled WGS sequence"/>
</dbReference>
<comment type="caution">
    <text evidence="1">The sequence shown here is derived from an EMBL/GenBank/DDBJ whole genome shotgun (WGS) entry which is preliminary data.</text>
</comment>
<dbReference type="AlphaFoldDB" id="A0A816Q627"/>
<dbReference type="EMBL" id="CAJOBI010000025">
    <property type="protein sequence ID" value="CAF3783753.1"/>
    <property type="molecule type" value="Genomic_DNA"/>
</dbReference>
<dbReference type="InterPro" id="IPR031127">
    <property type="entry name" value="E3_UB_ligase_RBR"/>
</dbReference>
<dbReference type="Gene3D" id="1.20.120.1750">
    <property type="match status" value="1"/>
</dbReference>
<accession>A0A816Q627</accession>
<protein>
    <recommendedName>
        <fullName evidence="4">RBR-type E3 ubiquitin transferase</fullName>
    </recommendedName>
</protein>
<evidence type="ECO:0000313" key="3">
    <source>
        <dbReference type="Proteomes" id="UP000663824"/>
    </source>
</evidence>
<dbReference type="Proteomes" id="UP000676336">
    <property type="component" value="Unassembled WGS sequence"/>
</dbReference>
<evidence type="ECO:0008006" key="4">
    <source>
        <dbReference type="Google" id="ProtNLM"/>
    </source>
</evidence>
<evidence type="ECO:0000313" key="2">
    <source>
        <dbReference type="EMBL" id="CAF3783753.1"/>
    </source>
</evidence>